<dbReference type="EMBL" id="JAQQXP010000001">
    <property type="protein sequence ID" value="MDC8830787.1"/>
    <property type="molecule type" value="Genomic_DNA"/>
</dbReference>
<name>A0ABT5L181_9ALTE</name>
<gene>
    <name evidence="2" type="ORF">OIK42_08440</name>
</gene>
<dbReference type="InterPro" id="IPR029058">
    <property type="entry name" value="AB_hydrolase_fold"/>
</dbReference>
<reference evidence="2 3" key="1">
    <citation type="submission" date="2022-10" db="EMBL/GenBank/DDBJ databases">
        <title>Alteromonas sp. chi3 Genome sequencing.</title>
        <authorList>
            <person name="Park S."/>
        </authorList>
    </citation>
    <scope>NUCLEOTIDE SEQUENCE [LARGE SCALE GENOMIC DNA]</scope>
    <source>
        <strain evidence="3">chi3</strain>
    </source>
</reference>
<dbReference type="Pfam" id="PF00561">
    <property type="entry name" value="Abhydrolase_1"/>
    <property type="match status" value="1"/>
</dbReference>
<protein>
    <recommendedName>
        <fullName evidence="1">AB hydrolase-1 domain-containing protein</fullName>
    </recommendedName>
</protein>
<comment type="caution">
    <text evidence="2">The sequence shown here is derived from an EMBL/GenBank/DDBJ whole genome shotgun (WGS) entry which is preliminary data.</text>
</comment>
<dbReference type="RefSeq" id="WP_273639710.1">
    <property type="nucleotide sequence ID" value="NZ_JAQQXP010000001.1"/>
</dbReference>
<evidence type="ECO:0000259" key="1">
    <source>
        <dbReference type="Pfam" id="PF00561"/>
    </source>
</evidence>
<organism evidence="2 3">
    <name type="scientific">Alteromonas gilva</name>
    <dbReference type="NCBI Taxonomy" id="2987522"/>
    <lineage>
        <taxon>Bacteria</taxon>
        <taxon>Pseudomonadati</taxon>
        <taxon>Pseudomonadota</taxon>
        <taxon>Gammaproteobacteria</taxon>
        <taxon>Alteromonadales</taxon>
        <taxon>Alteromonadaceae</taxon>
        <taxon>Alteromonas/Salinimonas group</taxon>
        <taxon>Alteromonas</taxon>
    </lineage>
</organism>
<dbReference type="SUPFAM" id="SSF53474">
    <property type="entry name" value="alpha/beta-Hydrolases"/>
    <property type="match status" value="1"/>
</dbReference>
<dbReference type="PROSITE" id="PS51257">
    <property type="entry name" value="PROKAR_LIPOPROTEIN"/>
    <property type="match status" value="1"/>
</dbReference>
<dbReference type="InterPro" id="IPR000073">
    <property type="entry name" value="AB_hydrolase_1"/>
</dbReference>
<dbReference type="Proteomes" id="UP001218788">
    <property type="component" value="Unassembled WGS sequence"/>
</dbReference>
<dbReference type="Gene3D" id="3.40.50.1820">
    <property type="entry name" value="alpha/beta hydrolase"/>
    <property type="match status" value="1"/>
</dbReference>
<keyword evidence="3" id="KW-1185">Reference proteome</keyword>
<evidence type="ECO:0000313" key="2">
    <source>
        <dbReference type="EMBL" id="MDC8830787.1"/>
    </source>
</evidence>
<proteinExistence type="predicted"/>
<sequence length="340" mass="38260">MHLKGFIIGCVLLSLSGCASFIAHEITRAQGSPFNSEDTDVVKRQVCDTKQYCITTLNLPDNYNKYKRVSLEMNLQIERKRKIWRFVNDTEKGTRATPLTNELIVIFPGYHQPAEIFYVHQQWLKNITGAEVIVVPSPESSESFQFGLDFTAPLLAEIQRLQPKAVHLVGFSMGALAAQAVAQHTDNARLYLFAPMTDFAYSTKALYNMSYKDKFYTAFISPETLDNAIQIVYDKSGVSLTDTDLLNHLNQNTSPTFVYASNTDKITNPKAFNAVQNRHINVTLFDDLIHLEMVAFFSLDILSTFVSDLLGRQVANNEIATLGILCDYKDSDCLSQIPED</sequence>
<accession>A0ABT5L181</accession>
<feature type="domain" description="AB hydrolase-1" evidence="1">
    <location>
        <begin position="144"/>
        <end position="257"/>
    </location>
</feature>
<evidence type="ECO:0000313" key="3">
    <source>
        <dbReference type="Proteomes" id="UP001218788"/>
    </source>
</evidence>